<name>A0A4Y2C299_ARAVE</name>
<protein>
    <submittedName>
        <fullName evidence="1">Uncharacterized protein</fullName>
    </submittedName>
</protein>
<reference evidence="1 2" key="1">
    <citation type="journal article" date="2019" name="Sci. Rep.">
        <title>Orb-weaving spider Araneus ventricosus genome elucidates the spidroin gene catalogue.</title>
        <authorList>
            <person name="Kono N."/>
            <person name="Nakamura H."/>
            <person name="Ohtoshi R."/>
            <person name="Moran D.A.P."/>
            <person name="Shinohara A."/>
            <person name="Yoshida Y."/>
            <person name="Fujiwara M."/>
            <person name="Mori M."/>
            <person name="Tomita M."/>
            <person name="Arakawa K."/>
        </authorList>
    </citation>
    <scope>NUCLEOTIDE SEQUENCE [LARGE SCALE GENOMIC DNA]</scope>
</reference>
<gene>
    <name evidence="1" type="ORF">AVEN_248684_1</name>
</gene>
<comment type="caution">
    <text evidence="1">The sequence shown here is derived from an EMBL/GenBank/DDBJ whole genome shotgun (WGS) entry which is preliminary data.</text>
</comment>
<sequence length="29" mass="3375">MMEKREKDPSTQNADINITSGKYFVDWIG</sequence>
<evidence type="ECO:0000313" key="2">
    <source>
        <dbReference type="Proteomes" id="UP000499080"/>
    </source>
</evidence>
<keyword evidence="2" id="KW-1185">Reference proteome</keyword>
<accession>A0A4Y2C299</accession>
<evidence type="ECO:0000313" key="1">
    <source>
        <dbReference type="EMBL" id="GBL97746.1"/>
    </source>
</evidence>
<dbReference type="Proteomes" id="UP000499080">
    <property type="component" value="Unassembled WGS sequence"/>
</dbReference>
<organism evidence="1 2">
    <name type="scientific">Araneus ventricosus</name>
    <name type="common">Orbweaver spider</name>
    <name type="synonym">Epeira ventricosa</name>
    <dbReference type="NCBI Taxonomy" id="182803"/>
    <lineage>
        <taxon>Eukaryota</taxon>
        <taxon>Metazoa</taxon>
        <taxon>Ecdysozoa</taxon>
        <taxon>Arthropoda</taxon>
        <taxon>Chelicerata</taxon>
        <taxon>Arachnida</taxon>
        <taxon>Araneae</taxon>
        <taxon>Araneomorphae</taxon>
        <taxon>Entelegynae</taxon>
        <taxon>Araneoidea</taxon>
        <taxon>Araneidae</taxon>
        <taxon>Araneus</taxon>
    </lineage>
</organism>
<feature type="non-terminal residue" evidence="1">
    <location>
        <position position="29"/>
    </location>
</feature>
<dbReference type="EMBL" id="BGPR01000132">
    <property type="protein sequence ID" value="GBL97746.1"/>
    <property type="molecule type" value="Genomic_DNA"/>
</dbReference>
<proteinExistence type="predicted"/>
<dbReference type="AlphaFoldDB" id="A0A4Y2C299"/>